<gene>
    <name evidence="2" type="ORF">FCALED_LOCUS11307</name>
</gene>
<dbReference type="OrthoDB" id="4739136at2759"/>
<keyword evidence="3" id="KW-1185">Reference proteome</keyword>
<dbReference type="EMBL" id="CAJVPQ010004648">
    <property type="protein sequence ID" value="CAG8655863.1"/>
    <property type="molecule type" value="Genomic_DNA"/>
</dbReference>
<accession>A0A9N9DYK5</accession>
<dbReference type="InterPro" id="IPR036612">
    <property type="entry name" value="KH_dom_type_1_sf"/>
</dbReference>
<dbReference type="Pfam" id="PF25482">
    <property type="entry name" value="DUF7905"/>
    <property type="match status" value="1"/>
</dbReference>
<evidence type="ECO:0000313" key="3">
    <source>
        <dbReference type="Proteomes" id="UP000789570"/>
    </source>
</evidence>
<dbReference type="InterPro" id="IPR057227">
    <property type="entry name" value="DUF7905"/>
</dbReference>
<name>A0A9N9DYK5_9GLOM</name>
<dbReference type="Proteomes" id="UP000789570">
    <property type="component" value="Unassembled WGS sequence"/>
</dbReference>
<evidence type="ECO:0000313" key="2">
    <source>
        <dbReference type="EMBL" id="CAG8655863.1"/>
    </source>
</evidence>
<comment type="caution">
    <text evidence="2">The sequence shown here is derived from an EMBL/GenBank/DDBJ whole genome shotgun (WGS) entry which is preliminary data.</text>
</comment>
<dbReference type="AlphaFoldDB" id="A0A9N9DYK5"/>
<feature type="domain" description="DUF7905" evidence="1">
    <location>
        <begin position="299"/>
        <end position="593"/>
    </location>
</feature>
<organism evidence="2 3">
    <name type="scientific">Funneliformis caledonium</name>
    <dbReference type="NCBI Taxonomy" id="1117310"/>
    <lineage>
        <taxon>Eukaryota</taxon>
        <taxon>Fungi</taxon>
        <taxon>Fungi incertae sedis</taxon>
        <taxon>Mucoromycota</taxon>
        <taxon>Glomeromycotina</taxon>
        <taxon>Glomeromycetes</taxon>
        <taxon>Glomerales</taxon>
        <taxon>Glomeraceae</taxon>
        <taxon>Funneliformis</taxon>
    </lineage>
</organism>
<protein>
    <submittedName>
        <fullName evidence="2">392_t:CDS:1</fullName>
    </submittedName>
</protein>
<dbReference type="GO" id="GO:0003723">
    <property type="term" value="F:RNA binding"/>
    <property type="evidence" value="ECO:0007669"/>
    <property type="project" value="InterPro"/>
</dbReference>
<evidence type="ECO:0000259" key="1">
    <source>
        <dbReference type="Pfam" id="PF25482"/>
    </source>
</evidence>
<dbReference type="SUPFAM" id="SSF54791">
    <property type="entry name" value="Eukaryotic type KH-domain (KH-domain type I)"/>
    <property type="match status" value="1"/>
</dbReference>
<reference evidence="2" key="1">
    <citation type="submission" date="2021-06" db="EMBL/GenBank/DDBJ databases">
        <authorList>
            <person name="Kallberg Y."/>
            <person name="Tangrot J."/>
            <person name="Rosling A."/>
        </authorList>
    </citation>
    <scope>NUCLEOTIDE SEQUENCE</scope>
    <source>
        <strain evidence="2">UK204</strain>
    </source>
</reference>
<sequence>MAASYREFDSSVNYEEEEALPWRQGTPQNTTASSVEFRSMPDEIPSNLCPVDIIGENLQHIEKSTNTHMLYNQDDAKIEIWGTRKDLDQALKQLYALAENELAKDQQERDKRIVKGWVRPEKALTDKQKRKFDRRSAREREERDYRGFPPEQKLFNGHFVLPRSDIPIARIIGEKEEILHPIRADTKCYMWYEPSSNLIRIVGDTYESVEEATMRVKNLYIKVVVSRKIPHVIKDGLTIYNGWVYHLVEPPHEPCEVRIANPPSWLYLPYDLDVVIKLIEPVYKRESISALKELYPDSNFDVLQSIRESNVRTIKSALYKAFITIHLLDEITKMRVRFGYVCLTDFPREPLWSMDKLHKKILCDSRLRSKFAKCIATEHKQIDPLFEILSEYDQQWDGSPFREFKICTIHKIQKGRNQETWPCTFEVQFKNDGQIGSWNVTTNEKNILDINMSCLDAVYSWKLNIKTTKFLSNDKFTAQGAFVYKLRINPQNRLVYSNTEEINVVTICEKTRWKYWWGTNYIIEITKYEFWELSKYMDDLPGVEIPLNQEPPLSVTFGVSFYKKSWEEAFAFNSSLNVGEAPEWHPYDIMDEEQTGGVNDLLNEIRNFLEVFQSKVLIPSEENNNNNS</sequence>
<dbReference type="CDD" id="cd00105">
    <property type="entry name" value="KH-I"/>
    <property type="match status" value="1"/>
</dbReference>
<proteinExistence type="predicted"/>